<dbReference type="Proteomes" id="UP000094342">
    <property type="component" value="Unassembled WGS sequence"/>
</dbReference>
<dbReference type="SMART" id="SM00052">
    <property type="entry name" value="EAL"/>
    <property type="match status" value="1"/>
</dbReference>
<dbReference type="InterPro" id="IPR029787">
    <property type="entry name" value="Nucleotide_cyclase"/>
</dbReference>
<dbReference type="Pfam" id="PF08447">
    <property type="entry name" value="PAS_3"/>
    <property type="match status" value="2"/>
</dbReference>
<gene>
    <name evidence="5" type="ORF">A8M32_02920</name>
</gene>
<organism evidence="5 6">
    <name type="scientific">Sinorhizobium alkalisoli</name>
    <dbReference type="NCBI Taxonomy" id="1752398"/>
    <lineage>
        <taxon>Bacteria</taxon>
        <taxon>Pseudomonadati</taxon>
        <taxon>Pseudomonadota</taxon>
        <taxon>Alphaproteobacteria</taxon>
        <taxon>Hyphomicrobiales</taxon>
        <taxon>Rhizobiaceae</taxon>
        <taxon>Sinorhizobium/Ensifer group</taxon>
        <taxon>Sinorhizobium</taxon>
    </lineage>
</organism>
<dbReference type="PROSITE" id="PS50113">
    <property type="entry name" value="PAC"/>
    <property type="match status" value="3"/>
</dbReference>
<dbReference type="OrthoDB" id="9814202at2"/>
<dbReference type="SMART" id="SM00091">
    <property type="entry name" value="PAS"/>
    <property type="match status" value="5"/>
</dbReference>
<evidence type="ECO:0000259" key="3">
    <source>
        <dbReference type="PROSITE" id="PS50883"/>
    </source>
</evidence>
<evidence type="ECO:0000313" key="6">
    <source>
        <dbReference type="Proteomes" id="UP000094342"/>
    </source>
</evidence>
<dbReference type="InterPro" id="IPR001610">
    <property type="entry name" value="PAC"/>
</dbReference>
<dbReference type="InterPro" id="IPR052155">
    <property type="entry name" value="Biofilm_reg_signaling"/>
</dbReference>
<name>A0A1E3VH19_9HYPH</name>
<evidence type="ECO:0000259" key="1">
    <source>
        <dbReference type="PROSITE" id="PS50112"/>
    </source>
</evidence>
<proteinExistence type="predicted"/>
<feature type="domain" description="PAC" evidence="2">
    <location>
        <begin position="467"/>
        <end position="519"/>
    </location>
</feature>
<dbReference type="NCBIfam" id="TIGR00254">
    <property type="entry name" value="GGDEF"/>
    <property type="match status" value="1"/>
</dbReference>
<dbReference type="InterPro" id="IPR013655">
    <property type="entry name" value="PAS_fold_3"/>
</dbReference>
<feature type="domain" description="PAS" evidence="1">
    <location>
        <begin position="268"/>
        <end position="344"/>
    </location>
</feature>
<dbReference type="Gene3D" id="3.30.70.270">
    <property type="match status" value="1"/>
</dbReference>
<feature type="domain" description="PAS" evidence="1">
    <location>
        <begin position="13"/>
        <end position="83"/>
    </location>
</feature>
<dbReference type="CDD" id="cd00130">
    <property type="entry name" value="PAS"/>
    <property type="match status" value="5"/>
</dbReference>
<dbReference type="InterPro" id="IPR035965">
    <property type="entry name" value="PAS-like_dom_sf"/>
</dbReference>
<protein>
    <submittedName>
        <fullName evidence="5">Diguanylate cyclase</fullName>
    </submittedName>
</protein>
<dbReference type="InterPro" id="IPR000700">
    <property type="entry name" value="PAS-assoc_C"/>
</dbReference>
<dbReference type="SMART" id="SM00086">
    <property type="entry name" value="PAC"/>
    <property type="match status" value="3"/>
</dbReference>
<dbReference type="Pfam" id="PF08448">
    <property type="entry name" value="PAS_4"/>
    <property type="match status" value="3"/>
</dbReference>
<dbReference type="Gene3D" id="3.20.20.450">
    <property type="entry name" value="EAL domain"/>
    <property type="match status" value="1"/>
</dbReference>
<evidence type="ECO:0000313" key="5">
    <source>
        <dbReference type="EMBL" id="ODR92873.1"/>
    </source>
</evidence>
<dbReference type="STRING" id="1752398.A8M32_02920"/>
<feature type="domain" description="EAL" evidence="3">
    <location>
        <begin position="822"/>
        <end position="1072"/>
    </location>
</feature>
<dbReference type="CDD" id="cd01948">
    <property type="entry name" value="EAL"/>
    <property type="match status" value="1"/>
</dbReference>
<dbReference type="InterPro" id="IPR000160">
    <property type="entry name" value="GGDEF_dom"/>
</dbReference>
<feature type="domain" description="PAC" evidence="2">
    <location>
        <begin position="341"/>
        <end position="393"/>
    </location>
</feature>
<dbReference type="AlphaFoldDB" id="A0A1E3VH19"/>
<dbReference type="PROSITE" id="PS50112">
    <property type="entry name" value="PAS"/>
    <property type="match status" value="4"/>
</dbReference>
<evidence type="ECO:0000259" key="2">
    <source>
        <dbReference type="PROSITE" id="PS50113"/>
    </source>
</evidence>
<feature type="domain" description="PAS" evidence="1">
    <location>
        <begin position="394"/>
        <end position="465"/>
    </location>
</feature>
<feature type="domain" description="GGDEF" evidence="4">
    <location>
        <begin position="680"/>
        <end position="813"/>
    </location>
</feature>
<dbReference type="InterPro" id="IPR001633">
    <property type="entry name" value="EAL_dom"/>
</dbReference>
<dbReference type="FunFam" id="3.30.450.20:FF:000099">
    <property type="entry name" value="Sensory box sensor histidine kinase"/>
    <property type="match status" value="2"/>
</dbReference>
<dbReference type="InterPro" id="IPR013656">
    <property type="entry name" value="PAS_4"/>
</dbReference>
<keyword evidence="6" id="KW-1185">Reference proteome</keyword>
<dbReference type="PANTHER" id="PTHR44757">
    <property type="entry name" value="DIGUANYLATE CYCLASE DGCP"/>
    <property type="match status" value="1"/>
</dbReference>
<dbReference type="Pfam" id="PF00990">
    <property type="entry name" value="GGDEF"/>
    <property type="match status" value="1"/>
</dbReference>
<dbReference type="SUPFAM" id="SSF55073">
    <property type="entry name" value="Nucleotide cyclase"/>
    <property type="match status" value="1"/>
</dbReference>
<dbReference type="PANTHER" id="PTHR44757:SF2">
    <property type="entry name" value="BIOFILM ARCHITECTURE MAINTENANCE PROTEIN MBAA"/>
    <property type="match status" value="1"/>
</dbReference>
<dbReference type="SUPFAM" id="SSF141868">
    <property type="entry name" value="EAL domain-like"/>
    <property type="match status" value="1"/>
</dbReference>
<dbReference type="InterPro" id="IPR000014">
    <property type="entry name" value="PAS"/>
</dbReference>
<dbReference type="InterPro" id="IPR035919">
    <property type="entry name" value="EAL_sf"/>
</dbReference>
<dbReference type="RefSeq" id="WP_069456914.1">
    <property type="nucleotide sequence ID" value="NZ_LYBW01000038.1"/>
</dbReference>
<reference evidence="6" key="1">
    <citation type="submission" date="2016-05" db="EMBL/GenBank/DDBJ databases">
        <authorList>
            <person name="Li Y."/>
        </authorList>
    </citation>
    <scope>NUCLEOTIDE SEQUENCE [LARGE SCALE GENOMIC DNA]</scope>
    <source>
        <strain evidence="6">YIC4027</strain>
    </source>
</reference>
<accession>A0A1E3VH19</accession>
<evidence type="ECO:0000259" key="4">
    <source>
        <dbReference type="PROSITE" id="PS50887"/>
    </source>
</evidence>
<dbReference type="NCBIfam" id="TIGR00229">
    <property type="entry name" value="sensory_box"/>
    <property type="match status" value="5"/>
</dbReference>
<sequence length="1074" mass="119195">MNVLLAGQEQEGFSTALAQVLDGVPSPLVVKDSALQILFVNLGACALLGRPRDELIGCTDGDIWPKERADRLRALDQAVLATGRERSCEEQHVSADGRERVLLMTKRRLVLQEPWGYGETFLITSFSDVSELRKTQQVLRTKEEHHRAVIDLHPQIPWTADPDGNILEVGPRWAELTGIPEDETLGSGWMKALCPDDAGSVDRQWQHALSTGEPLDVEYRVEMATGDYRWFRARAAARRDAAGSIIRWYGILEDVDDRRRATDALKESEARFRAIADNAPVMIWVADRTGHTSFFSRLWLETTGQSEEEALGFGWVDVIHPDDRQAVETAFFSAGATREPVRTEYRLRRADGSWAWILDVGQPRFSSDGRFLGYVGSALDISERRAAEIAQQESEAFIKSIFDSSVDCVRVLDLDGRPLMMNRAGRELFGISEDAGIEDQTWRSIGLPEDAPKVQAGFETVRQGQSARFEIVVRDAQGRERSMDVNATPVLNAQGKPFRMLSIWRDITDAKRASADLQTARDAAEAAANRLSAVLESTMDSVILVDELWRLRYLNENAKRLLRLDDNALGLPLWRLFPRESKGVFAKNCRKVMKLRKPAAFEDYLPSLDIWIEVNASPTQDGISIFFRDITERRRTEEDRLLAHKQIAHMARHDMLTGLPNRLSFRECFDRALDPGRGKRRIAVLCLDLDGFKLVNDTLGHPAGDALLRQVSARLAQIVAESDTVARLGGDEFAIIRPLSPKADAPSILAERVIQALSEPFTIDNINVAVGASVGIATTPEDGTTADELIKAADIALYSAKAAGRGTYRQFEATMGAQLHAHQQMKLALREALSRGELELHYQPLISLHSKKVSCCEALLRWRSPERGLVAPDHFIPIAEETGLIVPIGEWTLEQACRDAAGWPADVAIAVNLSPVQFKSKRLVGAVATAIKSSGIDPARLQIEITETVLLDESEHNLELLQELRNLGVKIAMDDFGTGYSSLGYLRSFPFDKIKVDRSFIHDLPRGKESLAIVKAVAGLGHSLGITTTVEGIETEDQLNIVSSEGFDEAQGFLFALPMSASEIMELIRQSPPP</sequence>
<dbReference type="InterPro" id="IPR043128">
    <property type="entry name" value="Rev_trsase/Diguanyl_cyclase"/>
</dbReference>
<dbReference type="Pfam" id="PF00563">
    <property type="entry name" value="EAL"/>
    <property type="match status" value="1"/>
</dbReference>
<dbReference type="PROSITE" id="PS50883">
    <property type="entry name" value="EAL"/>
    <property type="match status" value="1"/>
</dbReference>
<feature type="domain" description="PAC" evidence="2">
    <location>
        <begin position="215"/>
        <end position="267"/>
    </location>
</feature>
<dbReference type="EMBL" id="LYBW01000038">
    <property type="protein sequence ID" value="ODR92873.1"/>
    <property type="molecule type" value="Genomic_DNA"/>
</dbReference>
<comment type="caution">
    <text evidence="5">The sequence shown here is derived from an EMBL/GenBank/DDBJ whole genome shotgun (WGS) entry which is preliminary data.</text>
</comment>
<dbReference type="Gene3D" id="3.30.450.20">
    <property type="entry name" value="PAS domain"/>
    <property type="match status" value="5"/>
</dbReference>
<dbReference type="PROSITE" id="PS50887">
    <property type="entry name" value="GGDEF"/>
    <property type="match status" value="1"/>
</dbReference>
<dbReference type="CDD" id="cd01949">
    <property type="entry name" value="GGDEF"/>
    <property type="match status" value="1"/>
</dbReference>
<dbReference type="SUPFAM" id="SSF55785">
    <property type="entry name" value="PYP-like sensor domain (PAS domain)"/>
    <property type="match status" value="5"/>
</dbReference>
<feature type="domain" description="PAS" evidence="1">
    <location>
        <begin position="142"/>
        <end position="212"/>
    </location>
</feature>
<dbReference type="SMART" id="SM00267">
    <property type="entry name" value="GGDEF"/>
    <property type="match status" value="1"/>
</dbReference>